<reference evidence="4 5" key="1">
    <citation type="submission" date="2016-06" db="EMBL/GenBank/DDBJ databases">
        <authorList>
            <person name="Olsen C.W."/>
            <person name="Carey S."/>
            <person name="Hinshaw L."/>
            <person name="Karasin A.I."/>
        </authorList>
    </citation>
    <scope>NUCLEOTIDE SEQUENCE [LARGE SCALE GENOMIC DNA]</scope>
    <source>
        <strain evidence="4 5">LZ-22</strain>
    </source>
</reference>
<dbReference type="EMBL" id="FMYF01000002">
    <property type="protein sequence ID" value="SDB80329.1"/>
    <property type="molecule type" value="Genomic_DNA"/>
</dbReference>
<sequence>MRTIQRAVSVAVTAAVLSTAGVWAYAADPAAAGVERTGTWLALGAAGIVALLAGLTAVFGPGGAERPASVPRRHFADDTGLQPRVHSGPVSSPTPARRALPDERRRR</sequence>
<accession>A0A1G6GEJ8</accession>
<keyword evidence="2" id="KW-0472">Membrane</keyword>
<keyword evidence="5" id="KW-1185">Reference proteome</keyword>
<feature type="signal peptide" evidence="3">
    <location>
        <begin position="1"/>
        <end position="26"/>
    </location>
</feature>
<feature type="region of interest" description="Disordered" evidence="1">
    <location>
        <begin position="63"/>
        <end position="107"/>
    </location>
</feature>
<dbReference type="AlphaFoldDB" id="A0A1G6GEJ8"/>
<dbReference type="Proteomes" id="UP000199086">
    <property type="component" value="Unassembled WGS sequence"/>
</dbReference>
<keyword evidence="2" id="KW-1133">Transmembrane helix</keyword>
<feature type="transmembrane region" description="Helical" evidence="2">
    <location>
        <begin position="40"/>
        <end position="64"/>
    </location>
</feature>
<organism evidence="4 5">
    <name type="scientific">Raineyella antarctica</name>
    <dbReference type="NCBI Taxonomy" id="1577474"/>
    <lineage>
        <taxon>Bacteria</taxon>
        <taxon>Bacillati</taxon>
        <taxon>Actinomycetota</taxon>
        <taxon>Actinomycetes</taxon>
        <taxon>Propionibacteriales</taxon>
        <taxon>Propionibacteriaceae</taxon>
        <taxon>Raineyella</taxon>
    </lineage>
</organism>
<protein>
    <submittedName>
        <fullName evidence="4">Uncharacterized protein</fullName>
    </submittedName>
</protein>
<keyword evidence="2" id="KW-0812">Transmembrane</keyword>
<proteinExistence type="predicted"/>
<evidence type="ECO:0000256" key="3">
    <source>
        <dbReference type="SAM" id="SignalP"/>
    </source>
</evidence>
<evidence type="ECO:0000256" key="2">
    <source>
        <dbReference type="SAM" id="Phobius"/>
    </source>
</evidence>
<evidence type="ECO:0000313" key="5">
    <source>
        <dbReference type="Proteomes" id="UP000199086"/>
    </source>
</evidence>
<name>A0A1G6GEJ8_9ACTN</name>
<gene>
    <name evidence="4" type="ORF">GA0111570_102117</name>
</gene>
<keyword evidence="3" id="KW-0732">Signal</keyword>
<evidence type="ECO:0000256" key="1">
    <source>
        <dbReference type="SAM" id="MobiDB-lite"/>
    </source>
</evidence>
<dbReference type="RefSeq" id="WP_092606248.1">
    <property type="nucleotide sequence ID" value="NZ_FMYF01000002.1"/>
</dbReference>
<feature type="chain" id="PRO_5011780776" evidence="3">
    <location>
        <begin position="27"/>
        <end position="107"/>
    </location>
</feature>
<evidence type="ECO:0000313" key="4">
    <source>
        <dbReference type="EMBL" id="SDB80329.1"/>
    </source>
</evidence>